<keyword evidence="1" id="KW-1133">Transmembrane helix</keyword>
<proteinExistence type="predicted"/>
<name>A0A5C0UJ66_9PROT</name>
<evidence type="ECO:0000256" key="1">
    <source>
        <dbReference type="SAM" id="Phobius"/>
    </source>
</evidence>
<dbReference type="RefSeq" id="WP_148971967.1">
    <property type="nucleotide sequence ID" value="NZ_CP043314.1"/>
</dbReference>
<gene>
    <name evidence="2" type="ORF">FZC36_00070</name>
</gene>
<dbReference type="AlphaFoldDB" id="A0A5C0UJ66"/>
<organism evidence="2 3">
    <name type="scientific">Candidatus Nesciobacter abundans</name>
    <dbReference type="NCBI Taxonomy" id="2601668"/>
    <lineage>
        <taxon>Bacteria</taxon>
        <taxon>Pseudomonadati</taxon>
        <taxon>Pseudomonadota</taxon>
        <taxon>Alphaproteobacteria</taxon>
        <taxon>Holosporales</taxon>
        <taxon>Holosporaceae</taxon>
        <taxon>Candidatus Nesciobacter</taxon>
    </lineage>
</organism>
<dbReference type="Proteomes" id="UP000324924">
    <property type="component" value="Chromosome"/>
</dbReference>
<evidence type="ECO:0000313" key="3">
    <source>
        <dbReference type="Proteomes" id="UP000324924"/>
    </source>
</evidence>
<dbReference type="OrthoDB" id="9848992at2"/>
<sequence length="215" mass="25432">MKFDHLIFASVNLFLAFYTFLLFKKNHSYKSDNKNKQLVQRNLEKEFNFIASNQDSWSKFAIKQDRSISKWFMQNDIEVKRIQKESYENILIYTIFLEIDEGKINRIKEIPFGCVKIVEMQKLNKKVELKIDLILSKIIKTNEEEAQTETTLNLSCILDNEDDWLICINGIWYAKNDKIPDIKVIKTSYDHVVIQYQTMNGQKTDKLFVGKPKSI</sequence>
<keyword evidence="1" id="KW-0812">Transmembrane</keyword>
<keyword evidence="3" id="KW-1185">Reference proteome</keyword>
<keyword evidence="1" id="KW-0472">Membrane</keyword>
<feature type="transmembrane region" description="Helical" evidence="1">
    <location>
        <begin position="6"/>
        <end position="23"/>
    </location>
</feature>
<protein>
    <submittedName>
        <fullName evidence="2">Uncharacterized protein</fullName>
    </submittedName>
</protein>
<reference evidence="2 3" key="1">
    <citation type="submission" date="2019-08" db="EMBL/GenBank/DDBJ databases">
        <title>Highly reduced genomes of protist endosymbionts show evolutionary convergence.</title>
        <authorList>
            <person name="George E."/>
            <person name="Husnik F."/>
            <person name="Tashyreva D."/>
            <person name="Prokopchuk G."/>
            <person name="Horak A."/>
            <person name="Kwong W.K."/>
            <person name="Lukes J."/>
            <person name="Keeling P.J."/>
        </authorList>
    </citation>
    <scope>NUCLEOTIDE SEQUENCE [LARGE SCALE GENOMIC DNA]</scope>
    <source>
        <strain evidence="2">1604HC</strain>
    </source>
</reference>
<dbReference type="KEGG" id="nabu:FZC36_00070"/>
<accession>A0A5C0UJ66</accession>
<evidence type="ECO:0000313" key="2">
    <source>
        <dbReference type="EMBL" id="QEK38844.1"/>
    </source>
</evidence>
<dbReference type="EMBL" id="CP043314">
    <property type="protein sequence ID" value="QEK38844.1"/>
    <property type="molecule type" value="Genomic_DNA"/>
</dbReference>